<accession>A0A250K040</accession>
<protein>
    <recommendedName>
        <fullName evidence="3">RHS repeat-associated core domain-containing protein</fullName>
    </recommendedName>
</protein>
<evidence type="ECO:0000313" key="1">
    <source>
        <dbReference type="EMBL" id="ATB49363.1"/>
    </source>
</evidence>
<name>A0A250K040_9BACT</name>
<sequence>MSAGRPTGNVAATGGTYTSRSFEYDNRGNRTSMSADGTAYAFAMAPALAVDRLAEWGATASGSLLWYALAYDEDGRVTSQRWAHGVSGTPVFVQGFEYGVDESAQIGVATDTVFRAVNRNGAIYNYFYDAQGRRRLKAYPGGTKDEYFNSAGHKLLTDRGNDGFSMAVGHHATDDYVWLGGRAVAVIRAKFSSAWARQEDGVGSCTRNEEAAACGVYFPVVDHIGKPVVMLDASRRVAGAADHDPFGHVNRVSQVAETAHPYGSGSSVSLTTLMQPVSAGVEVVRMRALYHLVDTESGAASVSLVDADTTANLHSTSEVRKGNVVTPWVQPSSGRVEVKFAASATAASGYQGVVLEGYEYQRYQSGAEPFWIPLRFPGQYNVGGNIDLYDGRVRSDLYNPVTNLAHELTHASLFDNEYLGRPGAPEPIPRFAGDAVDGALPDSPNALVTPHKMMEWYWQSVFGGGP</sequence>
<proteinExistence type="predicted"/>
<reference evidence="1 2" key="1">
    <citation type="submission" date="2017-06" db="EMBL/GenBank/DDBJ databases">
        <title>Sequencing and comparative analysis of myxobacterial genomes.</title>
        <authorList>
            <person name="Rupp O."/>
            <person name="Goesmann A."/>
            <person name="Sogaard-Andersen L."/>
        </authorList>
    </citation>
    <scope>NUCLEOTIDE SEQUENCE [LARGE SCALE GENOMIC DNA]</scope>
    <source>
        <strain evidence="1 2">DSM 14697</strain>
    </source>
</reference>
<dbReference type="Proteomes" id="UP000217343">
    <property type="component" value="Chromosome"/>
</dbReference>
<dbReference type="EMBL" id="CP022203">
    <property type="protein sequence ID" value="ATB49363.1"/>
    <property type="molecule type" value="Genomic_DNA"/>
</dbReference>
<organism evidence="1 2">
    <name type="scientific">Corallococcus macrosporus DSM 14697</name>
    <dbReference type="NCBI Taxonomy" id="1189310"/>
    <lineage>
        <taxon>Bacteria</taxon>
        <taxon>Pseudomonadati</taxon>
        <taxon>Myxococcota</taxon>
        <taxon>Myxococcia</taxon>
        <taxon>Myxococcales</taxon>
        <taxon>Cystobacterineae</taxon>
        <taxon>Myxococcaceae</taxon>
        <taxon>Corallococcus</taxon>
    </lineage>
</organism>
<dbReference type="Gene3D" id="2.180.10.10">
    <property type="entry name" value="RHS repeat-associated core"/>
    <property type="match status" value="1"/>
</dbReference>
<gene>
    <name evidence="1" type="ORF">MYMAC_005006</name>
</gene>
<dbReference type="KEGG" id="mmas:MYMAC_005006"/>
<evidence type="ECO:0008006" key="3">
    <source>
        <dbReference type="Google" id="ProtNLM"/>
    </source>
</evidence>
<dbReference type="AlphaFoldDB" id="A0A250K040"/>
<keyword evidence="2" id="KW-1185">Reference proteome</keyword>
<evidence type="ECO:0000313" key="2">
    <source>
        <dbReference type="Proteomes" id="UP000217343"/>
    </source>
</evidence>